<dbReference type="InterPro" id="IPR003661">
    <property type="entry name" value="HisK_dim/P_dom"/>
</dbReference>
<dbReference type="InterPro" id="IPR050736">
    <property type="entry name" value="Sensor_HK_Regulatory"/>
</dbReference>
<dbReference type="EMBL" id="JACHOC010000009">
    <property type="protein sequence ID" value="MBB4624292.1"/>
    <property type="molecule type" value="Genomic_DNA"/>
</dbReference>
<dbReference type="CDD" id="cd00082">
    <property type="entry name" value="HisKA"/>
    <property type="match status" value="1"/>
</dbReference>
<dbReference type="SMART" id="SM00387">
    <property type="entry name" value="HATPase_c"/>
    <property type="match status" value="1"/>
</dbReference>
<dbReference type="Proteomes" id="UP000533637">
    <property type="component" value="Unassembled WGS sequence"/>
</dbReference>
<protein>
    <recommendedName>
        <fullName evidence="2">histidine kinase</fullName>
        <ecNumber evidence="2">2.7.13.3</ecNumber>
    </recommendedName>
</protein>
<keyword evidence="10" id="KW-1185">Reference proteome</keyword>
<dbReference type="EC" id="2.7.13.3" evidence="2"/>
<evidence type="ECO:0000256" key="6">
    <source>
        <dbReference type="ARBA" id="ARBA00023012"/>
    </source>
</evidence>
<evidence type="ECO:0000256" key="4">
    <source>
        <dbReference type="ARBA" id="ARBA00022679"/>
    </source>
</evidence>
<dbReference type="InterPro" id="IPR004358">
    <property type="entry name" value="Sig_transdc_His_kin-like_C"/>
</dbReference>
<gene>
    <name evidence="9" type="ORF">GGQ57_004220</name>
</gene>
<dbReference type="PROSITE" id="PS50109">
    <property type="entry name" value="HIS_KIN"/>
    <property type="match status" value="1"/>
</dbReference>
<dbReference type="RefSeq" id="WP_183672023.1">
    <property type="nucleotide sequence ID" value="NZ_BMPB01000019.1"/>
</dbReference>
<dbReference type="Gene3D" id="1.10.287.130">
    <property type="match status" value="1"/>
</dbReference>
<comment type="catalytic activity">
    <reaction evidence="1">
        <text>ATP + protein L-histidine = ADP + protein N-phospho-L-histidine.</text>
        <dbReference type="EC" id="2.7.13.3"/>
    </reaction>
</comment>
<dbReference type="GO" id="GO:0016301">
    <property type="term" value="F:kinase activity"/>
    <property type="evidence" value="ECO:0007669"/>
    <property type="project" value="UniProtKB-KW"/>
</dbReference>
<dbReference type="PANTHER" id="PTHR43711:SF1">
    <property type="entry name" value="HISTIDINE KINASE 1"/>
    <property type="match status" value="1"/>
</dbReference>
<dbReference type="InterPro" id="IPR036890">
    <property type="entry name" value="HATPase_C_sf"/>
</dbReference>
<evidence type="ECO:0000259" key="8">
    <source>
        <dbReference type="PROSITE" id="PS50109"/>
    </source>
</evidence>
<dbReference type="PRINTS" id="PR00344">
    <property type="entry name" value="BCTRLSENSOR"/>
</dbReference>
<dbReference type="InterPro" id="IPR003594">
    <property type="entry name" value="HATPase_dom"/>
</dbReference>
<comment type="caution">
    <text evidence="9">The sequence shown here is derived from an EMBL/GenBank/DDBJ whole genome shotgun (WGS) entry which is preliminary data.</text>
</comment>
<evidence type="ECO:0000313" key="9">
    <source>
        <dbReference type="EMBL" id="MBB4624292.1"/>
    </source>
</evidence>
<keyword evidence="7" id="KW-1133">Transmembrane helix</keyword>
<dbReference type="Pfam" id="PF00512">
    <property type="entry name" value="HisKA"/>
    <property type="match status" value="1"/>
</dbReference>
<accession>A0ABR6KS12</accession>
<dbReference type="SUPFAM" id="SSF47384">
    <property type="entry name" value="Homodimeric domain of signal transducing histidine kinase"/>
    <property type="match status" value="1"/>
</dbReference>
<evidence type="ECO:0000256" key="2">
    <source>
        <dbReference type="ARBA" id="ARBA00012438"/>
    </source>
</evidence>
<evidence type="ECO:0000256" key="5">
    <source>
        <dbReference type="ARBA" id="ARBA00022777"/>
    </source>
</evidence>
<dbReference type="InterPro" id="IPR005467">
    <property type="entry name" value="His_kinase_dom"/>
</dbReference>
<dbReference type="PANTHER" id="PTHR43711">
    <property type="entry name" value="TWO-COMPONENT HISTIDINE KINASE"/>
    <property type="match status" value="1"/>
</dbReference>
<sequence length="700" mass="81045">MQHTFFKYHPSIWKVTGFLLLLFVLPASAIKEHKTEIDSLNRILSEHPSPCRSIPVLSRLAKLHEQKPEQVVYLKEQIKEAEKIDSIQAVYAALSEISVYYYNMKNGSDSLTYWVQQIDSITHKRNEYPDVLFRAKSLYCQDLLWSGNYEESMNRITDLYQLAVEKKQNYGLMRCSECLGQIYQAIRRDSDAVVAFQDGLDRLEQLGGDEETELRLISYQIESNLRTDAYEKTAGMLAAYKKLIDKLNELNATHNGLYVVNREYWLFYSFYTDLYLQENKLDKAKEALDMATRFEGSEFVEGDYACRVYLSVKSRYYAQTGNLSTALYYIDKLLEEKRLPEALLLKVDMLKKQGKQDEVLALYDEIDTYNTKRNDEMFLRQVNQLRTLHDINFEIALKEKIKNNQKQIRQERYQLIFFISLIIILIIILYILYIYIRRTQRLKNDLLQEKHTLLESKEKLILETMRADEASYMKSSFIADMSHEIRTPLNAIAGFSELLIDEATESKEKKEYSAIIQNNTDLMLTLVNDVLDLSKMKTGDMSFNLQKVPLAECCQKALDSIRQSVHEGVALTFNPAPEQVIIKTDVMRLQQLFTNLLDNAIKFTEKGEINLAYSLEADRKQVRITVTDTGTGIPPEIQEEIFKRFKKQDDSKAGTGLGLPICYYIAEHLSGPGKIFLDTSYTAGARFVFIHPCETDVPVI</sequence>
<dbReference type="Pfam" id="PF02518">
    <property type="entry name" value="HATPase_c"/>
    <property type="match status" value="1"/>
</dbReference>
<dbReference type="SMART" id="SM00388">
    <property type="entry name" value="HisKA"/>
    <property type="match status" value="1"/>
</dbReference>
<organism evidence="9 10">
    <name type="scientific">Parabacteroides faecis</name>
    <dbReference type="NCBI Taxonomy" id="1217282"/>
    <lineage>
        <taxon>Bacteria</taxon>
        <taxon>Pseudomonadati</taxon>
        <taxon>Bacteroidota</taxon>
        <taxon>Bacteroidia</taxon>
        <taxon>Bacteroidales</taxon>
        <taxon>Tannerellaceae</taxon>
        <taxon>Parabacteroides</taxon>
    </lineage>
</organism>
<keyword evidence="5 9" id="KW-0418">Kinase</keyword>
<keyword evidence="7" id="KW-0812">Transmembrane</keyword>
<dbReference type="Gene3D" id="3.30.565.10">
    <property type="entry name" value="Histidine kinase-like ATPase, C-terminal domain"/>
    <property type="match status" value="1"/>
</dbReference>
<keyword evidence="7" id="KW-0472">Membrane</keyword>
<keyword evidence="3" id="KW-0597">Phosphoprotein</keyword>
<evidence type="ECO:0000313" key="10">
    <source>
        <dbReference type="Proteomes" id="UP000533637"/>
    </source>
</evidence>
<name>A0ABR6KS12_9BACT</name>
<evidence type="ECO:0000256" key="3">
    <source>
        <dbReference type="ARBA" id="ARBA00022553"/>
    </source>
</evidence>
<evidence type="ECO:0000256" key="1">
    <source>
        <dbReference type="ARBA" id="ARBA00000085"/>
    </source>
</evidence>
<proteinExistence type="predicted"/>
<reference evidence="9 10" key="1">
    <citation type="submission" date="2020-08" db="EMBL/GenBank/DDBJ databases">
        <title>Genomic Encyclopedia of Type Strains, Phase IV (KMG-IV): sequencing the most valuable type-strain genomes for metagenomic binning, comparative biology and taxonomic classification.</title>
        <authorList>
            <person name="Goeker M."/>
        </authorList>
    </citation>
    <scope>NUCLEOTIDE SEQUENCE [LARGE SCALE GENOMIC DNA]</scope>
    <source>
        <strain evidence="9 10">DSM 102983</strain>
    </source>
</reference>
<feature type="transmembrane region" description="Helical" evidence="7">
    <location>
        <begin position="415"/>
        <end position="436"/>
    </location>
</feature>
<dbReference type="SUPFAM" id="SSF55874">
    <property type="entry name" value="ATPase domain of HSP90 chaperone/DNA topoisomerase II/histidine kinase"/>
    <property type="match status" value="1"/>
</dbReference>
<keyword evidence="4" id="KW-0808">Transferase</keyword>
<feature type="domain" description="Histidine kinase" evidence="8">
    <location>
        <begin position="480"/>
        <end position="695"/>
    </location>
</feature>
<dbReference type="InterPro" id="IPR036097">
    <property type="entry name" value="HisK_dim/P_sf"/>
</dbReference>
<evidence type="ECO:0000256" key="7">
    <source>
        <dbReference type="SAM" id="Phobius"/>
    </source>
</evidence>
<keyword evidence="6" id="KW-0902">Two-component regulatory system</keyword>